<protein>
    <submittedName>
        <fullName evidence="1">Uncharacterized protein</fullName>
    </submittedName>
</protein>
<proteinExistence type="predicted"/>
<gene>
    <name evidence="1" type="ORF">DWX36_12940</name>
</gene>
<dbReference type="AlphaFoldDB" id="A0A412NEI5"/>
<dbReference type="EMBL" id="QRWQ01000014">
    <property type="protein sequence ID" value="RGT36984.1"/>
    <property type="molecule type" value="Genomic_DNA"/>
</dbReference>
<evidence type="ECO:0000313" key="2">
    <source>
        <dbReference type="Proteomes" id="UP000283834"/>
    </source>
</evidence>
<dbReference type="Proteomes" id="UP000283834">
    <property type="component" value="Unassembled WGS sequence"/>
</dbReference>
<sequence>MLKISFTNAEVSDHGYGLEVNGKSLEDIISTALGTKLKGNGGYGSGLPSFNSNSCDVTVIINPHNSICEIETEDEVWHSVAEMEAEKSEQFQKENAEADPKE</sequence>
<evidence type="ECO:0000313" key="1">
    <source>
        <dbReference type="EMBL" id="RGT36984.1"/>
    </source>
</evidence>
<name>A0A412NEI5_MEDGN</name>
<dbReference type="RefSeq" id="WP_118047200.1">
    <property type="nucleotide sequence ID" value="NZ_QRWQ01000014.1"/>
</dbReference>
<organism evidence="1 2">
    <name type="scientific">Mediterraneibacter gnavus</name>
    <name type="common">Ruminococcus gnavus</name>
    <dbReference type="NCBI Taxonomy" id="33038"/>
    <lineage>
        <taxon>Bacteria</taxon>
        <taxon>Bacillati</taxon>
        <taxon>Bacillota</taxon>
        <taxon>Clostridia</taxon>
        <taxon>Lachnospirales</taxon>
        <taxon>Lachnospiraceae</taxon>
        <taxon>Mediterraneibacter</taxon>
    </lineage>
</organism>
<comment type="caution">
    <text evidence="1">The sequence shown here is derived from an EMBL/GenBank/DDBJ whole genome shotgun (WGS) entry which is preliminary data.</text>
</comment>
<reference evidence="1 2" key="1">
    <citation type="submission" date="2018-08" db="EMBL/GenBank/DDBJ databases">
        <title>A genome reference for cultivated species of the human gut microbiota.</title>
        <authorList>
            <person name="Zou Y."/>
            <person name="Xue W."/>
            <person name="Luo G."/>
        </authorList>
    </citation>
    <scope>NUCLEOTIDE SEQUENCE [LARGE SCALE GENOMIC DNA]</scope>
    <source>
        <strain evidence="1 2">AF19-16AC</strain>
    </source>
</reference>
<accession>A0A412NEI5</accession>